<keyword evidence="4 10" id="KW-0732">Signal</keyword>
<dbReference type="PANTHER" id="PTHR48250:SF2">
    <property type="entry name" value="CUTINASE"/>
    <property type="match status" value="1"/>
</dbReference>
<evidence type="ECO:0000256" key="3">
    <source>
        <dbReference type="ARBA" id="ARBA00022487"/>
    </source>
</evidence>
<evidence type="ECO:0000256" key="2">
    <source>
        <dbReference type="ARBA" id="ARBA00013095"/>
    </source>
</evidence>
<comment type="catalytic activity">
    <reaction evidence="7">
        <text>cutin + H2O = cutin monomers.</text>
        <dbReference type="EC" id="3.1.1.74"/>
    </reaction>
</comment>
<dbReference type="GO" id="GO:0016052">
    <property type="term" value="P:carbohydrate catabolic process"/>
    <property type="evidence" value="ECO:0007669"/>
    <property type="project" value="TreeGrafter"/>
</dbReference>
<comment type="caution">
    <text evidence="11">The sequence shown here is derived from an EMBL/GenBank/DDBJ whole genome shotgun (WGS) entry which is preliminary data.</text>
</comment>
<dbReference type="SUPFAM" id="SSF53474">
    <property type="entry name" value="alpha/beta-Hydrolases"/>
    <property type="match status" value="1"/>
</dbReference>
<feature type="disulfide bond" evidence="9">
    <location>
        <begin position="186"/>
        <end position="193"/>
    </location>
</feature>
<dbReference type="InterPro" id="IPR011150">
    <property type="entry name" value="Cutinase_monf"/>
</dbReference>
<evidence type="ECO:0000256" key="7">
    <source>
        <dbReference type="ARBA" id="ARBA00034045"/>
    </source>
</evidence>
<evidence type="ECO:0000313" key="11">
    <source>
        <dbReference type="EMBL" id="PGG95762.1"/>
    </source>
</evidence>
<evidence type="ECO:0000313" key="12">
    <source>
        <dbReference type="Proteomes" id="UP000223968"/>
    </source>
</evidence>
<keyword evidence="5" id="KW-0378">Hydrolase</keyword>
<evidence type="ECO:0000256" key="5">
    <source>
        <dbReference type="ARBA" id="ARBA00022801"/>
    </source>
</evidence>
<dbReference type="EMBL" id="PDNB01000314">
    <property type="protein sequence ID" value="PGG95762.1"/>
    <property type="molecule type" value="Genomic_DNA"/>
</dbReference>
<organism evidence="11 12">
    <name type="scientific">Helicocarpus griseus UAMH5409</name>
    <dbReference type="NCBI Taxonomy" id="1447875"/>
    <lineage>
        <taxon>Eukaryota</taxon>
        <taxon>Fungi</taxon>
        <taxon>Dikarya</taxon>
        <taxon>Ascomycota</taxon>
        <taxon>Pezizomycotina</taxon>
        <taxon>Eurotiomycetes</taxon>
        <taxon>Eurotiomycetidae</taxon>
        <taxon>Onygenales</taxon>
        <taxon>Ajellomycetaceae</taxon>
        <taxon>Helicocarpus</taxon>
    </lineage>
</organism>
<evidence type="ECO:0000256" key="1">
    <source>
        <dbReference type="ARBA" id="ARBA00007534"/>
    </source>
</evidence>
<evidence type="ECO:0000256" key="4">
    <source>
        <dbReference type="ARBA" id="ARBA00022729"/>
    </source>
</evidence>
<feature type="disulfide bond" evidence="9">
    <location>
        <begin position="57"/>
        <end position="130"/>
    </location>
</feature>
<accession>A0A2B7WGM8</accession>
<name>A0A2B7WGM8_9EURO</name>
<evidence type="ECO:0000256" key="8">
    <source>
        <dbReference type="PIRSR" id="PIRSR611150-1"/>
    </source>
</evidence>
<feature type="signal peptide" evidence="10">
    <location>
        <begin position="1"/>
        <end position="18"/>
    </location>
</feature>
<dbReference type="Gene3D" id="3.40.50.1820">
    <property type="entry name" value="alpha/beta hydrolase"/>
    <property type="match status" value="1"/>
</dbReference>
<dbReference type="SMART" id="SM01110">
    <property type="entry name" value="Cutinase"/>
    <property type="match status" value="1"/>
</dbReference>
<dbReference type="InterPro" id="IPR000675">
    <property type="entry name" value="Cutinase/axe"/>
</dbReference>
<feature type="active site" description="Nucleophile" evidence="8">
    <location>
        <position position="141"/>
    </location>
</feature>
<feature type="active site" description="Proton donor/acceptor" evidence="8">
    <location>
        <position position="202"/>
    </location>
</feature>
<protein>
    <recommendedName>
        <fullName evidence="2">cutinase</fullName>
        <ecNumber evidence="2">3.1.1.74</ecNumber>
    </recommendedName>
</protein>
<feature type="chain" id="PRO_5012428362" description="cutinase" evidence="10">
    <location>
        <begin position="19"/>
        <end position="221"/>
    </location>
</feature>
<gene>
    <name evidence="11" type="ORF">AJ79_09890</name>
</gene>
<feature type="active site" evidence="8">
    <location>
        <position position="190"/>
    </location>
</feature>
<keyword evidence="6 9" id="KW-1015">Disulfide bond</keyword>
<dbReference type="AlphaFoldDB" id="A0A2B7WGM8"/>
<dbReference type="EC" id="3.1.1.74" evidence="2"/>
<evidence type="ECO:0000256" key="9">
    <source>
        <dbReference type="PIRSR" id="PIRSR611150-2"/>
    </source>
</evidence>
<evidence type="ECO:0000256" key="6">
    <source>
        <dbReference type="ARBA" id="ARBA00023157"/>
    </source>
</evidence>
<dbReference type="Pfam" id="PF01083">
    <property type="entry name" value="Cutinase"/>
    <property type="match status" value="1"/>
</dbReference>
<dbReference type="Proteomes" id="UP000223968">
    <property type="component" value="Unassembled WGS sequence"/>
</dbReference>
<dbReference type="OrthoDB" id="3225429at2759"/>
<reference evidence="11 12" key="1">
    <citation type="submission" date="2017-10" db="EMBL/GenBank/DDBJ databases">
        <title>Comparative genomics in systemic dimorphic fungi from Ajellomycetaceae.</title>
        <authorList>
            <person name="Munoz J.F."/>
            <person name="Mcewen J.G."/>
            <person name="Clay O.K."/>
            <person name="Cuomo C.A."/>
        </authorList>
    </citation>
    <scope>NUCLEOTIDE SEQUENCE [LARGE SCALE GENOMIC DNA]</scope>
    <source>
        <strain evidence="11 12">UAMH5409</strain>
    </source>
</reference>
<dbReference type="PANTHER" id="PTHR48250">
    <property type="entry name" value="CUTINASE 2-RELATED"/>
    <property type="match status" value="1"/>
</dbReference>
<evidence type="ECO:0000256" key="10">
    <source>
        <dbReference type="SAM" id="SignalP"/>
    </source>
</evidence>
<proteinExistence type="inferred from homology"/>
<dbReference type="GO" id="GO:0005576">
    <property type="term" value="C:extracellular region"/>
    <property type="evidence" value="ECO:0007669"/>
    <property type="project" value="InterPro"/>
</dbReference>
<dbReference type="STRING" id="1447875.A0A2B7WGM8"/>
<keyword evidence="3" id="KW-0719">Serine esterase</keyword>
<sequence length="221" mass="23112">MKPYSFLLFASLSVTGIAVPTAISPSLERKNNDEQRGETAALNWGIVENGVKENCGCQPLTLIFARGTTEPGNMGLLAGPPLAKALRRLSRGKVTVQGVDYPASIVGNINFGEDGGPAMVDLINLSKSQCPDSKVVLAGYSQGASVIHNADGDLAKGQVARAVLYGDPLSDIPLRTIAEENVMSVCAEGDPVCRGGINFPAHLTYAQHADETATFLMGALG</sequence>
<keyword evidence="12" id="KW-1185">Reference proteome</keyword>
<dbReference type="GO" id="GO:0050525">
    <property type="term" value="F:cutinase activity"/>
    <property type="evidence" value="ECO:0007669"/>
    <property type="project" value="UniProtKB-EC"/>
</dbReference>
<comment type="similarity">
    <text evidence="1">Belongs to the cutinase family.</text>
</comment>
<dbReference type="InterPro" id="IPR029058">
    <property type="entry name" value="AB_hydrolase_fold"/>
</dbReference>